<gene>
    <name evidence="9" type="ORF">VFH_I209280</name>
</gene>
<dbReference type="GO" id="GO:0046983">
    <property type="term" value="F:protein dimerization activity"/>
    <property type="evidence" value="ECO:0007669"/>
    <property type="project" value="InterPro"/>
</dbReference>
<evidence type="ECO:0000256" key="6">
    <source>
        <dbReference type="SAM" id="Coils"/>
    </source>
</evidence>
<dbReference type="InterPro" id="IPR002100">
    <property type="entry name" value="TF_MADSbox"/>
</dbReference>
<comment type="subcellular location">
    <subcellularLocation>
        <location evidence="1">Nucleus</location>
    </subcellularLocation>
</comment>
<reference evidence="9 10" key="1">
    <citation type="submission" date="2023-01" db="EMBL/GenBank/DDBJ databases">
        <authorList>
            <person name="Kreplak J."/>
        </authorList>
    </citation>
    <scope>NUCLEOTIDE SEQUENCE [LARGE SCALE GENOMIC DNA]</scope>
</reference>
<dbReference type="EMBL" id="OX451736">
    <property type="protein sequence ID" value="CAI8585499.1"/>
    <property type="molecule type" value="Genomic_DNA"/>
</dbReference>
<dbReference type="GO" id="GO:0005634">
    <property type="term" value="C:nucleus"/>
    <property type="evidence" value="ECO:0007669"/>
    <property type="project" value="UniProtKB-SubCell"/>
</dbReference>
<dbReference type="SMART" id="SM00432">
    <property type="entry name" value="MADS"/>
    <property type="match status" value="1"/>
</dbReference>
<evidence type="ECO:0000313" key="9">
    <source>
        <dbReference type="EMBL" id="CAI8585499.1"/>
    </source>
</evidence>
<evidence type="ECO:0000256" key="7">
    <source>
        <dbReference type="SAM" id="MobiDB-lite"/>
    </source>
</evidence>
<protein>
    <recommendedName>
        <fullName evidence="8">MADS-box domain-containing protein</fullName>
    </recommendedName>
</protein>
<evidence type="ECO:0000259" key="8">
    <source>
        <dbReference type="PROSITE" id="PS50066"/>
    </source>
</evidence>
<feature type="region of interest" description="Disordered" evidence="7">
    <location>
        <begin position="180"/>
        <end position="221"/>
    </location>
</feature>
<keyword evidence="3" id="KW-0238">DNA-binding</keyword>
<dbReference type="PANTHER" id="PTHR11945">
    <property type="entry name" value="MADS BOX PROTEIN"/>
    <property type="match status" value="1"/>
</dbReference>
<dbReference type="PRINTS" id="PR00404">
    <property type="entry name" value="MADSDOMAIN"/>
</dbReference>
<dbReference type="FunFam" id="3.40.1810.10:FF:000006">
    <property type="entry name" value="Agamous-like MADS-box protein AGL62"/>
    <property type="match status" value="1"/>
</dbReference>
<organism evidence="9 10">
    <name type="scientific">Vicia faba</name>
    <name type="common">Broad bean</name>
    <name type="synonym">Faba vulgaris</name>
    <dbReference type="NCBI Taxonomy" id="3906"/>
    <lineage>
        <taxon>Eukaryota</taxon>
        <taxon>Viridiplantae</taxon>
        <taxon>Streptophyta</taxon>
        <taxon>Embryophyta</taxon>
        <taxon>Tracheophyta</taxon>
        <taxon>Spermatophyta</taxon>
        <taxon>Magnoliopsida</taxon>
        <taxon>eudicotyledons</taxon>
        <taxon>Gunneridae</taxon>
        <taxon>Pentapetalae</taxon>
        <taxon>rosids</taxon>
        <taxon>fabids</taxon>
        <taxon>Fabales</taxon>
        <taxon>Fabaceae</taxon>
        <taxon>Papilionoideae</taxon>
        <taxon>50 kb inversion clade</taxon>
        <taxon>NPAAA clade</taxon>
        <taxon>Hologalegina</taxon>
        <taxon>IRL clade</taxon>
        <taxon>Fabeae</taxon>
        <taxon>Vicia</taxon>
    </lineage>
</organism>
<evidence type="ECO:0000256" key="1">
    <source>
        <dbReference type="ARBA" id="ARBA00004123"/>
    </source>
</evidence>
<feature type="compositionally biased region" description="Acidic residues" evidence="7">
    <location>
        <begin position="191"/>
        <end position="203"/>
    </location>
</feature>
<dbReference type="GO" id="GO:0000981">
    <property type="term" value="F:DNA-binding transcription factor activity, RNA polymerase II-specific"/>
    <property type="evidence" value="ECO:0007669"/>
    <property type="project" value="TreeGrafter"/>
</dbReference>
<accession>A0AAV0YIV1</accession>
<feature type="domain" description="MADS-box" evidence="8">
    <location>
        <begin position="11"/>
        <end position="71"/>
    </location>
</feature>
<name>A0AAV0YIV1_VICFA</name>
<dbReference type="PROSITE" id="PS50066">
    <property type="entry name" value="MADS_BOX_2"/>
    <property type="match status" value="1"/>
</dbReference>
<evidence type="ECO:0000313" key="10">
    <source>
        <dbReference type="Proteomes" id="UP001157006"/>
    </source>
</evidence>
<evidence type="ECO:0000256" key="2">
    <source>
        <dbReference type="ARBA" id="ARBA00023015"/>
    </source>
</evidence>
<keyword evidence="10" id="KW-1185">Reference proteome</keyword>
<dbReference type="GO" id="GO:0000978">
    <property type="term" value="F:RNA polymerase II cis-regulatory region sequence-specific DNA binding"/>
    <property type="evidence" value="ECO:0007669"/>
    <property type="project" value="TreeGrafter"/>
</dbReference>
<keyword evidence="2" id="KW-0805">Transcription regulation</keyword>
<dbReference type="Pfam" id="PF00319">
    <property type="entry name" value="SRF-TF"/>
    <property type="match status" value="1"/>
</dbReference>
<keyword evidence="4" id="KW-0804">Transcription</keyword>
<keyword evidence="6" id="KW-0175">Coiled coil</keyword>
<dbReference type="SUPFAM" id="SSF55455">
    <property type="entry name" value="SRF-like"/>
    <property type="match status" value="1"/>
</dbReference>
<sequence>MNTVNQRKKSMGRKKIEIKKVEKETNKQVTFSKRRSGLFKKACELCVLSDANLAIIVFSPADKLFCYGRPNTDAILNSYIKGTTLFEDQNSTGDSSICEQYNREYEEALKMLEMEKKKLADIENRVGWWNDSIDDMSGEQLEQFMMSIFELRTKLAEKEHEHLMMFSMFTVENSNDSFEVDSNEVHSTDGDTSEVDLNDDECDNYQSSDNDVDDADNDDEDNSVELDALVGDKVVSINSIISDEICAIEFDYVDEAYDFYYKYDKCKGFAIKKNNIRRRGPEGSIITIMRNKPSLLYISLFSLQNPLLRLRTTSALRSATQFVRPSPPAAPHTPSAYTVRASPLRTPSALCPSPPLNVRHRPPFPAMHEDGLESPAVTACRRL</sequence>
<feature type="compositionally biased region" description="Acidic residues" evidence="7">
    <location>
        <begin position="210"/>
        <end position="221"/>
    </location>
</feature>
<dbReference type="AlphaFoldDB" id="A0AAV0YIV1"/>
<evidence type="ECO:0000256" key="3">
    <source>
        <dbReference type="ARBA" id="ARBA00023125"/>
    </source>
</evidence>
<proteinExistence type="predicted"/>
<dbReference type="PANTHER" id="PTHR11945:SF762">
    <property type="entry name" value="AGAMOUS-LIKE MADS-BOX PROTEIN AGL62"/>
    <property type="match status" value="1"/>
</dbReference>
<dbReference type="Proteomes" id="UP001157006">
    <property type="component" value="Chromosome 1L"/>
</dbReference>
<feature type="coiled-coil region" evidence="6">
    <location>
        <begin position="98"/>
        <end position="125"/>
    </location>
</feature>
<evidence type="ECO:0000256" key="4">
    <source>
        <dbReference type="ARBA" id="ARBA00023163"/>
    </source>
</evidence>
<keyword evidence="5" id="KW-0539">Nucleus</keyword>
<dbReference type="Gene3D" id="3.40.1810.10">
    <property type="entry name" value="Transcription factor, MADS-box"/>
    <property type="match status" value="1"/>
</dbReference>
<evidence type="ECO:0000256" key="5">
    <source>
        <dbReference type="ARBA" id="ARBA00023242"/>
    </source>
</evidence>
<dbReference type="InterPro" id="IPR036879">
    <property type="entry name" value="TF_MADSbox_sf"/>
</dbReference>